<evidence type="ECO:0000313" key="16">
    <source>
        <dbReference type="Proteomes" id="UP001484239"/>
    </source>
</evidence>
<dbReference type="Gene3D" id="1.10.1040.50">
    <property type="match status" value="1"/>
</dbReference>
<evidence type="ECO:0000259" key="13">
    <source>
        <dbReference type="Pfam" id="PF00725"/>
    </source>
</evidence>
<keyword evidence="8" id="KW-0520">NAD</keyword>
<dbReference type="CDD" id="cd06558">
    <property type="entry name" value="crotonase-like"/>
    <property type="match status" value="1"/>
</dbReference>
<comment type="pathway">
    <text evidence="1">Lipid metabolism; fatty acid beta-oxidation.</text>
</comment>
<reference evidence="15 16" key="1">
    <citation type="submission" date="2024-02" db="EMBL/GenBank/DDBJ databases">
        <title>A novel Gemmatimonadota bacterium.</title>
        <authorList>
            <person name="Du Z.-J."/>
            <person name="Ye Y.-Q."/>
        </authorList>
    </citation>
    <scope>NUCLEOTIDE SEQUENCE [LARGE SCALE GENOMIC DNA]</scope>
    <source>
        <strain evidence="15 16">DH-20</strain>
    </source>
</reference>
<evidence type="ECO:0000256" key="7">
    <source>
        <dbReference type="ARBA" id="ARBA00023002"/>
    </source>
</evidence>
<comment type="similarity">
    <text evidence="3">In the N-terminal section; belongs to the enoyl-CoA hydratase/isomerase family.</text>
</comment>
<dbReference type="SUPFAM" id="SSF51735">
    <property type="entry name" value="NAD(P)-binding Rossmann-fold domains"/>
    <property type="match status" value="1"/>
</dbReference>
<evidence type="ECO:0000256" key="4">
    <source>
        <dbReference type="ARBA" id="ARBA00012076"/>
    </source>
</evidence>
<gene>
    <name evidence="15" type="ORF">WI372_12980</name>
</gene>
<evidence type="ECO:0000256" key="10">
    <source>
        <dbReference type="ARBA" id="ARBA00023239"/>
    </source>
</evidence>
<evidence type="ECO:0000256" key="8">
    <source>
        <dbReference type="ARBA" id="ARBA00023027"/>
    </source>
</evidence>
<keyword evidence="9" id="KW-0443">Lipid metabolism</keyword>
<dbReference type="SUPFAM" id="SSF52096">
    <property type="entry name" value="ClpP/crotonase"/>
    <property type="match status" value="1"/>
</dbReference>
<keyword evidence="11" id="KW-0511">Multifunctional enzyme</keyword>
<dbReference type="InterPro" id="IPR006108">
    <property type="entry name" value="3HC_DH_C"/>
</dbReference>
<dbReference type="InterPro" id="IPR036291">
    <property type="entry name" value="NAD(P)-bd_dom_sf"/>
</dbReference>
<evidence type="ECO:0000256" key="12">
    <source>
        <dbReference type="ARBA" id="ARBA00049556"/>
    </source>
</evidence>
<evidence type="ECO:0000256" key="3">
    <source>
        <dbReference type="ARBA" id="ARBA00008750"/>
    </source>
</evidence>
<dbReference type="EMBL" id="JBBHLI010000008">
    <property type="protein sequence ID" value="MEK9501899.1"/>
    <property type="molecule type" value="Genomic_DNA"/>
</dbReference>
<feature type="domain" description="3-hydroxyacyl-CoA dehydrogenase NAD binding" evidence="14">
    <location>
        <begin position="323"/>
        <end position="500"/>
    </location>
</feature>
<dbReference type="PROSITE" id="PS00067">
    <property type="entry name" value="3HCDH"/>
    <property type="match status" value="1"/>
</dbReference>
<comment type="similarity">
    <text evidence="2">In the central section; belongs to the 3-hydroxyacyl-CoA dehydrogenase family.</text>
</comment>
<name>A0ABU9EAY3_9BACT</name>
<feature type="domain" description="3-hydroxyacyl-CoA dehydrogenase C-terminal" evidence="13">
    <location>
        <begin position="503"/>
        <end position="596"/>
    </location>
</feature>
<evidence type="ECO:0000256" key="2">
    <source>
        <dbReference type="ARBA" id="ARBA00007005"/>
    </source>
</evidence>
<dbReference type="PANTHER" id="PTHR43612:SF3">
    <property type="entry name" value="TRIFUNCTIONAL ENZYME SUBUNIT ALPHA, MITOCHONDRIAL"/>
    <property type="match status" value="1"/>
</dbReference>
<evidence type="ECO:0000256" key="6">
    <source>
        <dbReference type="ARBA" id="ARBA00022963"/>
    </source>
</evidence>
<comment type="catalytic activity">
    <reaction evidence="12">
        <text>a (3S)-3-hydroxyacyl-CoA + NAD(+) = a 3-oxoacyl-CoA + NADH + H(+)</text>
        <dbReference type="Rhea" id="RHEA:22432"/>
        <dbReference type="ChEBI" id="CHEBI:15378"/>
        <dbReference type="ChEBI" id="CHEBI:57318"/>
        <dbReference type="ChEBI" id="CHEBI:57540"/>
        <dbReference type="ChEBI" id="CHEBI:57945"/>
        <dbReference type="ChEBI" id="CHEBI:90726"/>
        <dbReference type="EC" id="1.1.1.35"/>
    </reaction>
</comment>
<dbReference type="InterPro" id="IPR006180">
    <property type="entry name" value="3-OHacyl-CoA_DH_CS"/>
</dbReference>
<comment type="caution">
    <text evidence="15">The sequence shown here is derived from an EMBL/GenBank/DDBJ whole genome shotgun (WGS) entry which is preliminary data.</text>
</comment>
<dbReference type="Gene3D" id="3.90.226.10">
    <property type="entry name" value="2-enoyl-CoA Hydratase, Chain A, domain 1"/>
    <property type="match status" value="1"/>
</dbReference>
<evidence type="ECO:0000259" key="14">
    <source>
        <dbReference type="Pfam" id="PF02737"/>
    </source>
</evidence>
<sequence length="725" mass="77786">MDRIDSSPRLAVDADGVGWITFDDPERSLNVLDAGVMARFGECLDRARQEAVAGRLRALVIESGKPDSFIAGADIGAIAEIEGPDDGEAKSRAGQELYLELESFPAPTVAAIHGLCLGGGLEMALACRYRLCSDHPRTRLGLPEVQLGILPGWGGTTRLPRLIGLQAALDLLLTGEPIKPSKAKRIGLVSEVVPHPVFRDRVADFALEALTLPQGASRPERSFFTRLLDDTVPGRLTVLATARRRVLEKTGGRYPAPLKIIAVLRKALGRSVGEAMALEARAFGELTSTPTHANLVHLFHLREAARKTAVAVPDGTPAEVERLGVVGAGVMGGGIAQLAAFRDVSVRMKDIRDDAVAGGLRHAQGLFDKAVERRKLRPEEAERKMALIQGGLEWNGFHSADLVIEAVVERMDVKKAVLAEAEGVVGPDALLATNTSSLSVDEMAEALDRPEQFCGVHFFNPVHKMPLVEIIRGARTSADTVATAHAFAVALGKVPVVCADGPGFLVNRILGPYMNEAGHLLADGASIEAIDRAATDFGMPMGPLRLMDEVGLDIARHAGATLHEAFGERLAPATPLEALADTERLGRKNGRGFYRYDERGKESGVDPDVLAELGNAVPRHGDEVPDNDEIRQRLVLAMVNEAARILDDGIVRDAGSLDLAMIMGTGFPPYRGGLLRFADAHHPRSLVDMLENLAARHGPRFTPAPLIRRLAEEDRGFYAAFGGGR</sequence>
<dbReference type="InterPro" id="IPR001753">
    <property type="entry name" value="Enoyl-CoA_hydra/iso"/>
</dbReference>
<dbReference type="Pfam" id="PF02737">
    <property type="entry name" value="3HCDH_N"/>
    <property type="match status" value="1"/>
</dbReference>
<evidence type="ECO:0000256" key="11">
    <source>
        <dbReference type="ARBA" id="ARBA00023268"/>
    </source>
</evidence>
<dbReference type="InterPro" id="IPR006176">
    <property type="entry name" value="3-OHacyl-CoA_DH_NAD-bd"/>
</dbReference>
<dbReference type="EC" id="4.2.1.17" evidence="4"/>
<dbReference type="InterPro" id="IPR050136">
    <property type="entry name" value="FA_oxidation_alpha_subunit"/>
</dbReference>
<evidence type="ECO:0000256" key="9">
    <source>
        <dbReference type="ARBA" id="ARBA00023098"/>
    </source>
</evidence>
<evidence type="ECO:0000313" key="15">
    <source>
        <dbReference type="EMBL" id="MEK9501899.1"/>
    </source>
</evidence>
<dbReference type="Proteomes" id="UP001484239">
    <property type="component" value="Unassembled WGS sequence"/>
</dbReference>
<proteinExistence type="inferred from homology"/>
<dbReference type="Pfam" id="PF00378">
    <property type="entry name" value="ECH_1"/>
    <property type="match status" value="1"/>
</dbReference>
<keyword evidence="10" id="KW-0456">Lyase</keyword>
<keyword evidence="6" id="KW-0442">Lipid degradation</keyword>
<dbReference type="PANTHER" id="PTHR43612">
    <property type="entry name" value="TRIFUNCTIONAL ENZYME SUBUNIT ALPHA"/>
    <property type="match status" value="1"/>
</dbReference>
<dbReference type="Gene3D" id="3.40.50.720">
    <property type="entry name" value="NAD(P)-binding Rossmann-like Domain"/>
    <property type="match status" value="1"/>
</dbReference>
<keyword evidence="5" id="KW-0276">Fatty acid metabolism</keyword>
<keyword evidence="16" id="KW-1185">Reference proteome</keyword>
<evidence type="ECO:0000256" key="5">
    <source>
        <dbReference type="ARBA" id="ARBA00022832"/>
    </source>
</evidence>
<feature type="domain" description="3-hydroxyacyl-CoA dehydrogenase C-terminal" evidence="13">
    <location>
        <begin position="632"/>
        <end position="715"/>
    </location>
</feature>
<dbReference type="SUPFAM" id="SSF48179">
    <property type="entry name" value="6-phosphogluconate dehydrogenase C-terminal domain-like"/>
    <property type="match status" value="2"/>
</dbReference>
<accession>A0ABU9EAY3</accession>
<evidence type="ECO:0000256" key="1">
    <source>
        <dbReference type="ARBA" id="ARBA00005005"/>
    </source>
</evidence>
<protein>
    <recommendedName>
        <fullName evidence="4">enoyl-CoA hydratase</fullName>
        <ecNumber evidence="4">4.2.1.17</ecNumber>
    </recommendedName>
</protein>
<dbReference type="Pfam" id="PF00725">
    <property type="entry name" value="3HCDH"/>
    <property type="match status" value="2"/>
</dbReference>
<organism evidence="15 16">
    <name type="scientific">Gaopeijia maritima</name>
    <dbReference type="NCBI Taxonomy" id="3119007"/>
    <lineage>
        <taxon>Bacteria</taxon>
        <taxon>Pseudomonadati</taxon>
        <taxon>Gemmatimonadota</taxon>
        <taxon>Longimicrobiia</taxon>
        <taxon>Gaopeijiales</taxon>
        <taxon>Gaopeijiaceae</taxon>
        <taxon>Gaopeijia</taxon>
    </lineage>
</organism>
<keyword evidence="7" id="KW-0560">Oxidoreductase</keyword>
<dbReference type="InterPro" id="IPR029045">
    <property type="entry name" value="ClpP/crotonase-like_dom_sf"/>
</dbReference>
<dbReference type="InterPro" id="IPR008927">
    <property type="entry name" value="6-PGluconate_DH-like_C_sf"/>
</dbReference>
<dbReference type="RefSeq" id="WP_405287246.1">
    <property type="nucleotide sequence ID" value="NZ_JBBHLI010000008.1"/>
</dbReference>